<organism evidence="1 2">
    <name type="scientific">Cylicostephanus goldi</name>
    <name type="common">Nematode worm</name>
    <dbReference type="NCBI Taxonomy" id="71465"/>
    <lineage>
        <taxon>Eukaryota</taxon>
        <taxon>Metazoa</taxon>
        <taxon>Ecdysozoa</taxon>
        <taxon>Nematoda</taxon>
        <taxon>Chromadorea</taxon>
        <taxon>Rhabditida</taxon>
        <taxon>Rhabditina</taxon>
        <taxon>Rhabditomorpha</taxon>
        <taxon>Strongyloidea</taxon>
        <taxon>Strongylidae</taxon>
        <taxon>Cylicostephanus</taxon>
    </lineage>
</organism>
<dbReference type="OrthoDB" id="5842926at2759"/>
<accession>A0A3P7QTT4</accession>
<evidence type="ECO:0000313" key="2">
    <source>
        <dbReference type="Proteomes" id="UP000271889"/>
    </source>
</evidence>
<keyword evidence="2" id="KW-1185">Reference proteome</keyword>
<protein>
    <submittedName>
        <fullName evidence="1">Uncharacterized protein</fullName>
    </submittedName>
</protein>
<sequence>MLLCAIRKIDIEEGSGIEVCIGSSVLYEITPLMFDGASVKLCTEEQSKLRISPKSEPWVLQTVGMKKLGKRLLRKDDKSVVLIHVKKIKQHRAADDSTTASLASVAERLKVDENLDEPKVSSDILPPSIFKYSW</sequence>
<dbReference type="EMBL" id="UYRV01126417">
    <property type="protein sequence ID" value="VDN35252.1"/>
    <property type="molecule type" value="Genomic_DNA"/>
</dbReference>
<reference evidence="1 2" key="1">
    <citation type="submission" date="2018-11" db="EMBL/GenBank/DDBJ databases">
        <authorList>
            <consortium name="Pathogen Informatics"/>
        </authorList>
    </citation>
    <scope>NUCLEOTIDE SEQUENCE [LARGE SCALE GENOMIC DNA]</scope>
</reference>
<gene>
    <name evidence="1" type="ORF">CGOC_LOCUS12878</name>
</gene>
<evidence type="ECO:0000313" key="1">
    <source>
        <dbReference type="EMBL" id="VDN35252.1"/>
    </source>
</evidence>
<proteinExistence type="predicted"/>
<dbReference type="Proteomes" id="UP000271889">
    <property type="component" value="Unassembled WGS sequence"/>
</dbReference>
<dbReference type="AlphaFoldDB" id="A0A3P7QTT4"/>
<name>A0A3P7QTT4_CYLGO</name>